<sequence length="65" mass="7537">CLKEGEHSNTEEIRAFCKGQIAHYKIPLYVRFVDEFPMTITGKVQKFKMREAMISELSLGERETA</sequence>
<evidence type="ECO:0000313" key="4">
    <source>
        <dbReference type="EMBL" id="SVE50759.1"/>
    </source>
</evidence>
<keyword evidence="2" id="KW-0436">Ligase</keyword>
<proteinExistence type="inferred from homology"/>
<comment type="similarity">
    <text evidence="1">Belongs to the ATP-dependent AMP-binding enzyme family.</text>
</comment>
<dbReference type="Pfam" id="PF13193">
    <property type="entry name" value="AMP-binding_C"/>
    <property type="match status" value="1"/>
</dbReference>
<accession>A0A383E2D2</accession>
<evidence type="ECO:0000256" key="1">
    <source>
        <dbReference type="ARBA" id="ARBA00006432"/>
    </source>
</evidence>
<reference evidence="4" key="1">
    <citation type="submission" date="2018-05" db="EMBL/GenBank/DDBJ databases">
        <authorList>
            <person name="Lanie J.A."/>
            <person name="Ng W.-L."/>
            <person name="Kazmierczak K.M."/>
            <person name="Andrzejewski T.M."/>
            <person name="Davidsen T.M."/>
            <person name="Wayne K.J."/>
            <person name="Tettelin H."/>
            <person name="Glass J.I."/>
            <person name="Rusch D."/>
            <person name="Podicherti R."/>
            <person name="Tsui H.-C.T."/>
            <person name="Winkler M.E."/>
        </authorList>
    </citation>
    <scope>NUCLEOTIDE SEQUENCE</scope>
</reference>
<feature type="non-terminal residue" evidence="4">
    <location>
        <position position="1"/>
    </location>
</feature>
<dbReference type="PANTHER" id="PTHR43201">
    <property type="entry name" value="ACYL-COA SYNTHETASE"/>
    <property type="match status" value="1"/>
</dbReference>
<name>A0A383E2D2_9ZZZZ</name>
<organism evidence="4">
    <name type="scientific">marine metagenome</name>
    <dbReference type="NCBI Taxonomy" id="408172"/>
    <lineage>
        <taxon>unclassified sequences</taxon>
        <taxon>metagenomes</taxon>
        <taxon>ecological metagenomes</taxon>
    </lineage>
</organism>
<evidence type="ECO:0000256" key="2">
    <source>
        <dbReference type="ARBA" id="ARBA00022598"/>
    </source>
</evidence>
<dbReference type="Gene3D" id="3.30.300.30">
    <property type="match status" value="1"/>
</dbReference>
<feature type="domain" description="AMP-binding enzyme C-terminal" evidence="3">
    <location>
        <begin position="2"/>
        <end position="43"/>
    </location>
</feature>
<evidence type="ECO:0000259" key="3">
    <source>
        <dbReference type="Pfam" id="PF13193"/>
    </source>
</evidence>
<gene>
    <name evidence="4" type="ORF">METZ01_LOCUS503613</name>
</gene>
<dbReference type="InterPro" id="IPR025110">
    <property type="entry name" value="AMP-bd_C"/>
</dbReference>
<dbReference type="SUPFAM" id="SSF56801">
    <property type="entry name" value="Acetyl-CoA synthetase-like"/>
    <property type="match status" value="1"/>
</dbReference>
<dbReference type="GO" id="GO:0031956">
    <property type="term" value="F:medium-chain fatty acid-CoA ligase activity"/>
    <property type="evidence" value="ECO:0007669"/>
    <property type="project" value="TreeGrafter"/>
</dbReference>
<dbReference type="InterPro" id="IPR045851">
    <property type="entry name" value="AMP-bd_C_sf"/>
</dbReference>
<dbReference type="AlphaFoldDB" id="A0A383E2D2"/>
<dbReference type="GO" id="GO:0006631">
    <property type="term" value="P:fatty acid metabolic process"/>
    <property type="evidence" value="ECO:0007669"/>
    <property type="project" value="TreeGrafter"/>
</dbReference>
<dbReference type="EMBL" id="UINC01222119">
    <property type="protein sequence ID" value="SVE50759.1"/>
    <property type="molecule type" value="Genomic_DNA"/>
</dbReference>
<dbReference type="PANTHER" id="PTHR43201:SF5">
    <property type="entry name" value="MEDIUM-CHAIN ACYL-COA LIGASE ACSF2, MITOCHONDRIAL"/>
    <property type="match status" value="1"/>
</dbReference>
<protein>
    <recommendedName>
        <fullName evidence="3">AMP-binding enzyme C-terminal domain-containing protein</fullName>
    </recommendedName>
</protein>